<reference evidence="9" key="2">
    <citation type="submission" date="2020-08" db="EMBL/GenBank/DDBJ databases">
        <title>The Agave Microbiome: Exploring the role of microbial communities in plant adaptations to desert environments.</title>
        <authorList>
            <person name="Partida-Martinez L.P."/>
        </authorList>
    </citation>
    <scope>NUCLEOTIDE SEQUENCE [LARGE SCALE GENOMIC DNA]</scope>
    <source>
        <strain evidence="9">AT2.8</strain>
    </source>
</reference>
<dbReference type="AlphaFoldDB" id="A0A852TM94"/>
<keyword evidence="4 8" id="KW-0560">Oxidoreductase</keyword>
<evidence type="ECO:0000313" key="9">
    <source>
        <dbReference type="Proteomes" id="UP000548423"/>
    </source>
</evidence>
<dbReference type="PANTHER" id="PTHR13789:SF318">
    <property type="entry name" value="GERANYLGERANYL DIPHOSPHATE REDUCTASE"/>
    <property type="match status" value="1"/>
</dbReference>
<organism evidence="8 9">
    <name type="scientific">Neobacillus niacini</name>
    <dbReference type="NCBI Taxonomy" id="86668"/>
    <lineage>
        <taxon>Bacteria</taxon>
        <taxon>Bacillati</taxon>
        <taxon>Bacillota</taxon>
        <taxon>Bacilli</taxon>
        <taxon>Bacillales</taxon>
        <taxon>Bacillaceae</taxon>
        <taxon>Neobacillus</taxon>
    </lineage>
</organism>
<reference evidence="9" key="1">
    <citation type="submission" date="2020-07" db="EMBL/GenBank/DDBJ databases">
        <authorList>
            <person name="Partida-Martinez L."/>
            <person name="Huntemann M."/>
            <person name="Clum A."/>
            <person name="Wang J."/>
            <person name="Palaniappan K."/>
            <person name="Ritter S."/>
            <person name="Chen I.-M."/>
            <person name="Stamatis D."/>
            <person name="Reddy T."/>
            <person name="O'Malley R."/>
            <person name="Daum C."/>
            <person name="Shapiro N."/>
            <person name="Ivanova N."/>
            <person name="Kyrpides N."/>
            <person name="Woyke T."/>
        </authorList>
    </citation>
    <scope>NUCLEOTIDE SEQUENCE [LARGE SCALE GENOMIC DNA]</scope>
    <source>
        <strain evidence="9">AT2.8</strain>
    </source>
</reference>
<dbReference type="SUPFAM" id="SSF51905">
    <property type="entry name" value="FAD/NAD(P)-binding domain"/>
    <property type="match status" value="1"/>
</dbReference>
<name>A0A852TM94_9BACI</name>
<evidence type="ECO:0000313" key="8">
    <source>
        <dbReference type="EMBL" id="NYE08278.1"/>
    </source>
</evidence>
<dbReference type="InterPro" id="IPR002938">
    <property type="entry name" value="FAD-bd"/>
</dbReference>
<evidence type="ECO:0000259" key="7">
    <source>
        <dbReference type="Pfam" id="PF01494"/>
    </source>
</evidence>
<evidence type="ECO:0000256" key="5">
    <source>
        <dbReference type="ARBA" id="ARBA00023033"/>
    </source>
</evidence>
<gene>
    <name evidence="8" type="ORF">F4694_005122</name>
</gene>
<evidence type="ECO:0000256" key="4">
    <source>
        <dbReference type="ARBA" id="ARBA00023002"/>
    </source>
</evidence>
<feature type="signal peptide" evidence="6">
    <location>
        <begin position="1"/>
        <end position="19"/>
    </location>
</feature>
<feature type="chain" id="PRO_5039139565" evidence="6">
    <location>
        <begin position="20"/>
        <end position="364"/>
    </location>
</feature>
<keyword evidence="2" id="KW-0285">Flavoprotein</keyword>
<dbReference type="InterPro" id="IPR050493">
    <property type="entry name" value="FAD-dep_Monooxygenase_BioMet"/>
</dbReference>
<evidence type="ECO:0000256" key="6">
    <source>
        <dbReference type="SAM" id="SignalP"/>
    </source>
</evidence>
<sequence length="364" mass="41137">MKSNLRIAILGAGIGGASAAVALRHAGFNVNVYEQAAAITEVGAGIGLRPPSIHYFTKWGLQEEIERVTHKSVQIEILSDQAEVLLKEQWPDLTNDPNERWARLIHRADCLDTLINAIPTEYLHLNHKCKNIVRHGDYAEIEFENGVKVEADLVIGADGIRSLTRNLFFSQAEPVFHSYHAYRALVNEDETYGLATGDTLRIVATDKVNLYLLPLKYRKQVSVDITVPHHDRTGRPKVPKEDMLNQLKNFHPDFQKIAENIDHWDVRALYDIDPVQQWSNECITLLGDAAHSMLHNQGQGANMAIQDGGILVECLLGAATVAEALQKYETLRKPVCHLFQNLSRQFHNDKEDTFFPEKEFFENK</sequence>
<evidence type="ECO:0000256" key="2">
    <source>
        <dbReference type="ARBA" id="ARBA00022630"/>
    </source>
</evidence>
<dbReference type="EC" id="1.14.13.1" evidence="8"/>
<keyword evidence="3" id="KW-0274">FAD</keyword>
<dbReference type="GO" id="GO:0071949">
    <property type="term" value="F:FAD binding"/>
    <property type="evidence" value="ECO:0007669"/>
    <property type="project" value="InterPro"/>
</dbReference>
<dbReference type="Gene3D" id="3.50.50.60">
    <property type="entry name" value="FAD/NAD(P)-binding domain"/>
    <property type="match status" value="1"/>
</dbReference>
<evidence type="ECO:0000256" key="3">
    <source>
        <dbReference type="ARBA" id="ARBA00022827"/>
    </source>
</evidence>
<comment type="cofactor">
    <cofactor evidence="1">
        <name>FAD</name>
        <dbReference type="ChEBI" id="CHEBI:57692"/>
    </cofactor>
</comment>
<keyword evidence="5" id="KW-0503">Monooxygenase</keyword>
<comment type="caution">
    <text evidence="8">The sequence shown here is derived from an EMBL/GenBank/DDBJ whole genome shotgun (WGS) entry which is preliminary data.</text>
</comment>
<evidence type="ECO:0000256" key="1">
    <source>
        <dbReference type="ARBA" id="ARBA00001974"/>
    </source>
</evidence>
<feature type="domain" description="FAD-binding" evidence="7">
    <location>
        <begin position="6"/>
        <end position="336"/>
    </location>
</feature>
<dbReference type="Proteomes" id="UP000548423">
    <property type="component" value="Unassembled WGS sequence"/>
</dbReference>
<keyword evidence="6" id="KW-0732">Signal</keyword>
<accession>A0A852TM94</accession>
<dbReference type="EMBL" id="JACCBX010000013">
    <property type="protein sequence ID" value="NYE08278.1"/>
    <property type="molecule type" value="Genomic_DNA"/>
</dbReference>
<dbReference type="PRINTS" id="PR00420">
    <property type="entry name" value="RNGMNOXGNASE"/>
</dbReference>
<proteinExistence type="predicted"/>
<protein>
    <submittedName>
        <fullName evidence="8">Salicylate hydroxylase</fullName>
        <ecNumber evidence="8">1.14.13.1</ecNumber>
    </submittedName>
</protein>
<dbReference type="PANTHER" id="PTHR13789">
    <property type="entry name" value="MONOOXYGENASE"/>
    <property type="match status" value="1"/>
</dbReference>
<dbReference type="Pfam" id="PF01494">
    <property type="entry name" value="FAD_binding_3"/>
    <property type="match status" value="1"/>
</dbReference>
<dbReference type="GO" id="GO:0018658">
    <property type="term" value="F:salicylate 1-monooxygenase activity"/>
    <property type="evidence" value="ECO:0007669"/>
    <property type="project" value="UniProtKB-EC"/>
</dbReference>
<dbReference type="InterPro" id="IPR036188">
    <property type="entry name" value="FAD/NAD-bd_sf"/>
</dbReference>